<gene>
    <name evidence="3" type="ORF">H7E68_08570</name>
</gene>
<dbReference type="PANTHER" id="PTHR45641">
    <property type="entry name" value="TETRATRICOPEPTIDE REPEAT PROTEIN (AFU_ORTHOLOGUE AFUA_6G03870)"/>
    <property type="match status" value="1"/>
</dbReference>
<evidence type="ECO:0000313" key="4">
    <source>
        <dbReference type="Proteomes" id="UP000585258"/>
    </source>
</evidence>
<dbReference type="SUPFAM" id="SSF48452">
    <property type="entry name" value="TPR-like"/>
    <property type="match status" value="3"/>
</dbReference>
<evidence type="ECO:0000256" key="1">
    <source>
        <dbReference type="ARBA" id="ARBA00022737"/>
    </source>
</evidence>
<proteinExistence type="predicted"/>
<dbReference type="InterPro" id="IPR027417">
    <property type="entry name" value="P-loop_NTPase"/>
</dbReference>
<dbReference type="Proteomes" id="UP000585258">
    <property type="component" value="Unassembled WGS sequence"/>
</dbReference>
<evidence type="ECO:0000256" key="2">
    <source>
        <dbReference type="ARBA" id="ARBA00022803"/>
    </source>
</evidence>
<dbReference type="InterPro" id="IPR019734">
    <property type="entry name" value="TPR_rpt"/>
</dbReference>
<dbReference type="InterPro" id="IPR011990">
    <property type="entry name" value="TPR-like_helical_dom_sf"/>
</dbReference>
<reference evidence="3 4" key="1">
    <citation type="submission" date="2020-08" db="EMBL/GenBank/DDBJ databases">
        <title>Clostridia isolated from Swiss meat.</title>
        <authorList>
            <person name="Wambui J."/>
            <person name="Stevens M.J.A."/>
            <person name="Stephan R."/>
        </authorList>
    </citation>
    <scope>NUCLEOTIDE SEQUENCE [LARGE SCALE GENOMIC DNA]</scope>
    <source>
        <strain evidence="3 4">CM001</strain>
    </source>
</reference>
<sequence>MGKTQVCVAYFNEYKNNYKHIGWIDYIGNIKESFIKQVSSNTLILSKGEAVDDQYKKVLQFLHSLDENTLLVIDNIQNLNDENLKDIRKLPFNVLINSRIRFEGFEKFTIDFLSMSKCKELFYRNYSAKADDIILEKIIELAGRHTLTIELLAKTAENAVLTISELHDMLEKEGFNIAGVKEAVYSFCNGECEKLLFYHILKVFDLSQITTEEKNILMNISILPSIEISINALKDWIGIESSESINSLIKKGWINKIKHNVIIHPLIQETIRYKEKPNVHICRILIQSITEKLNVKYTENPLLSKDYSILASYILKCIKEDCNEIAILNNNLAMMYMDLGILNESLELQLEAVRIKEILCCEDNYELAEFYKSLSKIYQHLGELKNSLEIQLIAIEMMERIFGENSNKMIPFYDSLAMIHLDRSELNESLEVQLKSIRIQENILDEVYSSKHIAYSNISVIYRKIGYLNDSFKYQVKALNIIEKKLKREHPEVIRAYDILAMIYLDLGEREKSFEISSKNLKLAENIFDENNIKLGYYYEHFAAVCRVTGNTNEALKLQLKAIKIKEKVLLSDNASIATSYSNLACIYVELIEIQKALYFESKATNIREKILGENDIDLGYSYNNLARIHYELGDFESALEYQLKDVRIVEFNSYKNNPELAKSYNNLAMIYYYLGYKDKSIDIQNRAINIQKYNFTDNNRNHPDLINSYKILEFISK</sequence>
<keyword evidence="1" id="KW-0677">Repeat</keyword>
<dbReference type="SMART" id="SM00028">
    <property type="entry name" value="TPR"/>
    <property type="match status" value="7"/>
</dbReference>
<dbReference type="SUPFAM" id="SSF52540">
    <property type="entry name" value="P-loop containing nucleoside triphosphate hydrolases"/>
    <property type="match status" value="1"/>
</dbReference>
<dbReference type="Pfam" id="PF13374">
    <property type="entry name" value="TPR_10"/>
    <property type="match status" value="2"/>
</dbReference>
<dbReference type="RefSeq" id="WP_185164268.1">
    <property type="nucleotide sequence ID" value="NZ_JACKWY010000004.1"/>
</dbReference>
<dbReference type="AlphaFoldDB" id="A0A7X0SC09"/>
<evidence type="ECO:0000313" key="3">
    <source>
        <dbReference type="EMBL" id="MBB6714784.1"/>
    </source>
</evidence>
<name>A0A7X0SC09_9CLOT</name>
<accession>A0A7X0SC09</accession>
<dbReference type="Gene3D" id="1.25.40.10">
    <property type="entry name" value="Tetratricopeptide repeat domain"/>
    <property type="match status" value="3"/>
</dbReference>
<organism evidence="3 4">
    <name type="scientific">Clostridium gasigenes</name>
    <dbReference type="NCBI Taxonomy" id="94869"/>
    <lineage>
        <taxon>Bacteria</taxon>
        <taxon>Bacillati</taxon>
        <taxon>Bacillota</taxon>
        <taxon>Clostridia</taxon>
        <taxon>Eubacteriales</taxon>
        <taxon>Clostridiaceae</taxon>
        <taxon>Clostridium</taxon>
    </lineage>
</organism>
<protein>
    <submittedName>
        <fullName evidence="3">Tetratricopeptide repeat protein</fullName>
    </submittedName>
</protein>
<dbReference type="EMBL" id="JACKWY010000004">
    <property type="protein sequence ID" value="MBB6714784.1"/>
    <property type="molecule type" value="Genomic_DNA"/>
</dbReference>
<dbReference type="Pfam" id="PF13424">
    <property type="entry name" value="TPR_12"/>
    <property type="match status" value="2"/>
</dbReference>
<dbReference type="PANTHER" id="PTHR45641:SF1">
    <property type="entry name" value="AAA+ ATPASE DOMAIN-CONTAINING PROTEIN"/>
    <property type="match status" value="1"/>
</dbReference>
<keyword evidence="2" id="KW-0802">TPR repeat</keyword>
<comment type="caution">
    <text evidence="3">The sequence shown here is derived from an EMBL/GenBank/DDBJ whole genome shotgun (WGS) entry which is preliminary data.</text>
</comment>